<dbReference type="STRING" id="42157.A0A182EEB7"/>
<dbReference type="OrthoDB" id="6270916at2759"/>
<evidence type="ECO:0000313" key="2">
    <source>
        <dbReference type="Proteomes" id="UP000271087"/>
    </source>
</evidence>
<dbReference type="PANTHER" id="PTHR21696">
    <property type="entry name" value="PROTEIN UNC-79 HOMOLOG"/>
    <property type="match status" value="1"/>
</dbReference>
<name>A0A182EEB7_ONCOC</name>
<evidence type="ECO:0000313" key="3">
    <source>
        <dbReference type="WBParaSite" id="nOo.2.0.1.t06421-RA"/>
    </source>
</evidence>
<reference evidence="1 2" key="2">
    <citation type="submission" date="2018-08" db="EMBL/GenBank/DDBJ databases">
        <authorList>
            <person name="Laetsch R D."/>
            <person name="Stevens L."/>
            <person name="Kumar S."/>
            <person name="Blaxter L. M."/>
        </authorList>
    </citation>
    <scope>NUCLEOTIDE SEQUENCE [LARGE SCALE GENOMIC DNA]</scope>
</reference>
<protein>
    <submittedName>
        <fullName evidence="3">FAT domain-containing protein</fullName>
    </submittedName>
</protein>
<evidence type="ECO:0000313" key="1">
    <source>
        <dbReference type="EMBL" id="VDK82312.1"/>
    </source>
</evidence>
<dbReference type="EMBL" id="UYRW01001986">
    <property type="protein sequence ID" value="VDK82312.1"/>
    <property type="molecule type" value="Genomic_DNA"/>
</dbReference>
<dbReference type="Proteomes" id="UP000271087">
    <property type="component" value="Unassembled WGS sequence"/>
</dbReference>
<dbReference type="InterPro" id="IPR024855">
    <property type="entry name" value="UNC79"/>
</dbReference>
<organism evidence="3">
    <name type="scientific">Onchocerca ochengi</name>
    <name type="common">Filarial nematode worm</name>
    <dbReference type="NCBI Taxonomy" id="42157"/>
    <lineage>
        <taxon>Eukaryota</taxon>
        <taxon>Metazoa</taxon>
        <taxon>Ecdysozoa</taxon>
        <taxon>Nematoda</taxon>
        <taxon>Chromadorea</taxon>
        <taxon>Rhabditida</taxon>
        <taxon>Spirurina</taxon>
        <taxon>Spiruromorpha</taxon>
        <taxon>Filarioidea</taxon>
        <taxon>Onchocercidae</taxon>
        <taxon>Onchocerca</taxon>
    </lineage>
</organism>
<reference evidence="3" key="1">
    <citation type="submission" date="2016-06" db="UniProtKB">
        <authorList>
            <consortium name="WormBaseParasite"/>
        </authorList>
    </citation>
    <scope>IDENTIFICATION</scope>
</reference>
<dbReference type="PANTHER" id="PTHR21696:SF2">
    <property type="entry name" value="PROTEIN UNC-79 HOMOLOG"/>
    <property type="match status" value="1"/>
</dbReference>
<gene>
    <name evidence="1" type="ORF">NOO_LOCUS6421</name>
</gene>
<dbReference type="WBParaSite" id="nOo.2.0.1.t06421-RA">
    <property type="protein sequence ID" value="nOo.2.0.1.t06421-RA"/>
    <property type="gene ID" value="nOo.2.0.1.g06421"/>
</dbReference>
<accession>A0A182EEB7</accession>
<dbReference type="AlphaFoldDB" id="A0A182EEB7"/>
<sequence>VEIAVAHATTLTETDVGCETHVITSSLVENVKGSPMEDIVEKQSTKFWNTSVGRFRFALSDLPSQLCLIHSILTNLEMEQEADAHYYMLTTVKFLCLHCESLLNARREHRGYLIWAQENLLIPKLWTLLRSDRSQLAELVIPLIMHCITLPSGEEMFWKVVNTQFTDQRWEERFLAVERSNLLLHLANASPVNSNKVIQTSLSCCVAHLIASVDDPNVAVAQQALLSIQHMPSASLKVMCLCLESQFDSSILDRALIITRIKQLTSILPDQEILTWEFFIQRFEELAIESQLLLKNGESNFVHDLSHSDPLSELYQRKLSRARQIIENSNNARSIVRTLQNNSMWHQLSTATFRPSWKIVAEMKYGEVKRRTNAVNSGKKKIRHLVTIIKVLTAWKITKHLQSFTNVVSSLARSMNRTFGRLREFTDEESNMCLLMNRVVDIDNPERYIVYLIVSLFVSFLCKSKKSCDEKATAKKQSLLFRHFNALIGYSSTEKCFTVSPKILR</sequence>
<keyword evidence="2" id="KW-1185">Reference proteome</keyword>
<proteinExistence type="predicted"/>